<sequence length="449" mass="46629">MPPRAGLLGAPVLAQSVVDEATTIQVYEQVSPAVVAVNTRNGGGSGSIVDASGLILTNAHVVGRERVVTVRLSDGRSFEGDVVGYGQDRLDLAAVRLRGNPTGLPTVAIAPSNSARVGQSAFAIGSPFGLQGTLTVGIVSRIDPDRNVIQTDAAINPGNSGGPLLNSRGQMIGVNTSIFTTGSNGGSVGIGFAIPTDVVQTFLASVRAGTATAAAPASRASREPTPIALGAAVQGQLNDSSNILPDGSFYNPYVFEGRAGQTITVEMNSQDVDAYLILLAPDRDDFSIQDDDGGGDLNARISVQLPYTGSYLVLANSLAEGEAGSYQLRLNGDQASGSAGPALSGSANLRQQGNLGPGDRTLQDGSFFQEFSFQGQAGQSVRIRLESPDFDTYLMLLDEGRNRIAENDDANPNTTNSEIAARLPRDGVYTVLVNSFGPGERGRFLLTVD</sequence>
<name>A0A2W4WGR9_9CYAN</name>
<evidence type="ECO:0000256" key="3">
    <source>
        <dbReference type="SAM" id="MobiDB-lite"/>
    </source>
</evidence>
<dbReference type="InterPro" id="IPR007280">
    <property type="entry name" value="Peptidase_C_arc/bac"/>
</dbReference>
<feature type="compositionally biased region" description="Low complexity" evidence="3">
    <location>
        <begin position="335"/>
        <end position="347"/>
    </location>
</feature>
<keyword evidence="1 5" id="KW-0645">Protease</keyword>
<dbReference type="PANTHER" id="PTHR43343">
    <property type="entry name" value="PEPTIDASE S12"/>
    <property type="match status" value="1"/>
</dbReference>
<reference evidence="6" key="1">
    <citation type="submission" date="2018-04" db="EMBL/GenBank/DDBJ databases">
        <authorList>
            <person name="Cornet L."/>
        </authorList>
    </citation>
    <scope>NUCLEOTIDE SEQUENCE [LARGE SCALE GENOMIC DNA]</scope>
</reference>
<dbReference type="PRINTS" id="PR00834">
    <property type="entry name" value="PROTEASES2C"/>
</dbReference>
<dbReference type="EMBL" id="QBMN01000018">
    <property type="protein sequence ID" value="PZO44364.1"/>
    <property type="molecule type" value="Genomic_DNA"/>
</dbReference>
<dbReference type="InterPro" id="IPR051201">
    <property type="entry name" value="Chloro_Bact_Ser_Proteases"/>
</dbReference>
<gene>
    <name evidence="5" type="ORF">DCF17_04145</name>
</gene>
<dbReference type="Pfam" id="PF04151">
    <property type="entry name" value="PPC"/>
    <property type="match status" value="1"/>
</dbReference>
<dbReference type="Gene3D" id="2.40.10.120">
    <property type="match status" value="1"/>
</dbReference>
<dbReference type="Pfam" id="PF13365">
    <property type="entry name" value="Trypsin_2"/>
    <property type="match status" value="1"/>
</dbReference>
<reference evidence="5 6" key="2">
    <citation type="submission" date="2018-06" db="EMBL/GenBank/DDBJ databases">
        <title>Metagenomic assembly of (sub)arctic Cyanobacteria and their associated microbiome from non-axenic cultures.</title>
        <authorList>
            <person name="Baurain D."/>
        </authorList>
    </citation>
    <scope>NUCLEOTIDE SEQUENCE [LARGE SCALE GENOMIC DNA]</scope>
    <source>
        <strain evidence="5">ULC041bin1</strain>
    </source>
</reference>
<organism evidence="5 6">
    <name type="scientific">Shackletoniella antarctica</name>
    <dbReference type="NCBI Taxonomy" id="268115"/>
    <lineage>
        <taxon>Bacteria</taxon>
        <taxon>Bacillati</taxon>
        <taxon>Cyanobacteriota</taxon>
        <taxon>Cyanophyceae</taxon>
        <taxon>Oculatellales</taxon>
        <taxon>Oculatellaceae</taxon>
        <taxon>Shackletoniella</taxon>
    </lineage>
</organism>
<evidence type="ECO:0000313" key="5">
    <source>
        <dbReference type="EMBL" id="PZO44364.1"/>
    </source>
</evidence>
<comment type="caution">
    <text evidence="5">The sequence shown here is derived from an EMBL/GenBank/DDBJ whole genome shotgun (WGS) entry which is preliminary data.</text>
</comment>
<keyword evidence="2" id="KW-0378">Hydrolase</keyword>
<dbReference type="AlphaFoldDB" id="A0A2W4WGR9"/>
<protein>
    <submittedName>
        <fullName evidence="5">Serine protease</fullName>
    </submittedName>
</protein>
<evidence type="ECO:0000259" key="4">
    <source>
        <dbReference type="Pfam" id="PF04151"/>
    </source>
</evidence>
<dbReference type="Proteomes" id="UP000249081">
    <property type="component" value="Unassembled WGS sequence"/>
</dbReference>
<dbReference type="GO" id="GO:0006508">
    <property type="term" value="P:proteolysis"/>
    <property type="evidence" value="ECO:0007669"/>
    <property type="project" value="UniProtKB-KW"/>
</dbReference>
<dbReference type="InterPro" id="IPR001940">
    <property type="entry name" value="Peptidase_S1C"/>
</dbReference>
<dbReference type="SUPFAM" id="SSF50494">
    <property type="entry name" value="Trypsin-like serine proteases"/>
    <property type="match status" value="1"/>
</dbReference>
<dbReference type="Gene3D" id="2.60.120.380">
    <property type="match status" value="2"/>
</dbReference>
<dbReference type="PANTHER" id="PTHR43343:SF3">
    <property type="entry name" value="PROTEASE DO-LIKE 8, CHLOROPLASTIC"/>
    <property type="match status" value="1"/>
</dbReference>
<accession>A0A2W4WGR9</accession>
<proteinExistence type="predicted"/>
<feature type="domain" description="Peptidase C-terminal archaeal/bacterial" evidence="4">
    <location>
        <begin position="371"/>
        <end position="435"/>
    </location>
</feature>
<evidence type="ECO:0000313" key="6">
    <source>
        <dbReference type="Proteomes" id="UP000249081"/>
    </source>
</evidence>
<evidence type="ECO:0000256" key="1">
    <source>
        <dbReference type="ARBA" id="ARBA00022670"/>
    </source>
</evidence>
<dbReference type="GO" id="GO:0004252">
    <property type="term" value="F:serine-type endopeptidase activity"/>
    <property type="evidence" value="ECO:0007669"/>
    <property type="project" value="InterPro"/>
</dbReference>
<evidence type="ECO:0000256" key="2">
    <source>
        <dbReference type="ARBA" id="ARBA00022801"/>
    </source>
</evidence>
<feature type="region of interest" description="Disordered" evidence="3">
    <location>
        <begin position="332"/>
        <end position="361"/>
    </location>
</feature>
<dbReference type="InterPro" id="IPR009003">
    <property type="entry name" value="Peptidase_S1_PA"/>
</dbReference>